<evidence type="ECO:0000256" key="1">
    <source>
        <dbReference type="SAM" id="MobiDB-lite"/>
    </source>
</evidence>
<comment type="caution">
    <text evidence="3">The sequence shown here is derived from an EMBL/GenBank/DDBJ whole genome shotgun (WGS) entry which is preliminary data.</text>
</comment>
<sequence>MMKRILFSILFANFTIFAGAYAATSNSDFSCGPGYILVSHSDIDGIDAMECQKLWCRDLETGKTMGSGDRANTGYKTTAYPMELCDANGNCIECFGDRKWCSGQPEGYWNPEYGAYTYGGADNATYSSYQRGSCFAWNLGKPDCPDGQTAVVQNGEWVCAVSTGTTTGGRGSSVRRTSGSLRRVIP</sequence>
<name>A0A9D1JXN3_9PROT</name>
<feature type="signal peptide" evidence="2">
    <location>
        <begin position="1"/>
        <end position="22"/>
    </location>
</feature>
<evidence type="ECO:0008006" key="5">
    <source>
        <dbReference type="Google" id="ProtNLM"/>
    </source>
</evidence>
<keyword evidence="2" id="KW-0732">Signal</keyword>
<feature type="chain" id="PRO_5038800196" description="Secreted protein" evidence="2">
    <location>
        <begin position="23"/>
        <end position="186"/>
    </location>
</feature>
<organism evidence="3 4">
    <name type="scientific">Candidatus Enterousia intestinigallinarum</name>
    <dbReference type="NCBI Taxonomy" id="2840790"/>
    <lineage>
        <taxon>Bacteria</taxon>
        <taxon>Pseudomonadati</taxon>
        <taxon>Pseudomonadota</taxon>
        <taxon>Alphaproteobacteria</taxon>
        <taxon>Candidatus Enterousia</taxon>
    </lineage>
</organism>
<evidence type="ECO:0000256" key="2">
    <source>
        <dbReference type="SAM" id="SignalP"/>
    </source>
</evidence>
<dbReference type="Proteomes" id="UP000886742">
    <property type="component" value="Unassembled WGS sequence"/>
</dbReference>
<evidence type="ECO:0000313" key="3">
    <source>
        <dbReference type="EMBL" id="HIS71111.1"/>
    </source>
</evidence>
<protein>
    <recommendedName>
        <fullName evidence="5">Secreted protein</fullName>
    </recommendedName>
</protein>
<dbReference type="EMBL" id="DVJI01000012">
    <property type="protein sequence ID" value="HIS71111.1"/>
    <property type="molecule type" value="Genomic_DNA"/>
</dbReference>
<reference evidence="3" key="1">
    <citation type="submission" date="2020-10" db="EMBL/GenBank/DDBJ databases">
        <authorList>
            <person name="Gilroy R."/>
        </authorList>
    </citation>
    <scope>NUCLEOTIDE SEQUENCE</scope>
    <source>
        <strain evidence="3">ChiGjej3B3-5194</strain>
    </source>
</reference>
<feature type="region of interest" description="Disordered" evidence="1">
    <location>
        <begin position="166"/>
        <end position="186"/>
    </location>
</feature>
<dbReference type="AlphaFoldDB" id="A0A9D1JXN3"/>
<evidence type="ECO:0000313" key="4">
    <source>
        <dbReference type="Proteomes" id="UP000886742"/>
    </source>
</evidence>
<accession>A0A9D1JXN3</accession>
<gene>
    <name evidence="3" type="ORF">IAD02_03970</name>
</gene>
<reference evidence="3" key="2">
    <citation type="journal article" date="2021" name="PeerJ">
        <title>Extensive microbial diversity within the chicken gut microbiome revealed by metagenomics and culture.</title>
        <authorList>
            <person name="Gilroy R."/>
            <person name="Ravi A."/>
            <person name="Getino M."/>
            <person name="Pursley I."/>
            <person name="Horton D.L."/>
            <person name="Alikhan N.F."/>
            <person name="Baker D."/>
            <person name="Gharbi K."/>
            <person name="Hall N."/>
            <person name="Watson M."/>
            <person name="Adriaenssens E.M."/>
            <person name="Foster-Nyarko E."/>
            <person name="Jarju S."/>
            <person name="Secka A."/>
            <person name="Antonio M."/>
            <person name="Oren A."/>
            <person name="Chaudhuri R.R."/>
            <person name="La Ragione R."/>
            <person name="Hildebrand F."/>
            <person name="Pallen M.J."/>
        </authorList>
    </citation>
    <scope>NUCLEOTIDE SEQUENCE</scope>
    <source>
        <strain evidence="3">ChiGjej3B3-5194</strain>
    </source>
</reference>
<feature type="compositionally biased region" description="Low complexity" evidence="1">
    <location>
        <begin position="172"/>
        <end position="186"/>
    </location>
</feature>
<proteinExistence type="predicted"/>